<evidence type="ECO:0000256" key="2">
    <source>
        <dbReference type="ARBA" id="ARBA00022679"/>
    </source>
</evidence>
<dbReference type="VEuPathDB" id="MicrosporidiaDB:EHP00_1408"/>
<dbReference type="PANTHER" id="PTHR24345">
    <property type="entry name" value="SERINE/THREONINE-PROTEIN KINASE PLK"/>
    <property type="match status" value="1"/>
</dbReference>
<keyword evidence="2" id="KW-0808">Transferase</keyword>
<dbReference type="GO" id="GO:0005634">
    <property type="term" value="C:nucleus"/>
    <property type="evidence" value="ECO:0007669"/>
    <property type="project" value="TreeGrafter"/>
</dbReference>
<dbReference type="GO" id="GO:0004674">
    <property type="term" value="F:protein serine/threonine kinase activity"/>
    <property type="evidence" value="ECO:0007669"/>
    <property type="project" value="UniProtKB-KW"/>
</dbReference>
<protein>
    <submittedName>
        <fullName evidence="9">CDC5</fullName>
    </submittedName>
</protein>
<sequence>MVLNFIFKCILFIPLSMSTNFKKSNNTDGKGKTKSTSSQKDGVKGDPFVSIGSVLEHKGVKYKIEQFLGRGAYAQVFKAEVICQNFKHKNMEDSSHKFYVAIKIVKLSLITSNKAKSMLKTEVKTHSTIDHKNIVKMHTFFIDETFLYMVLEYCNEGSLDKHPRYFQKGSSALKIPSELTYFYAKQIGLQLISGIKHLHEKHIIHRDLKLQNIFIKNNELKIGDFGLCAEILNQRRQTVCGTPNYIAPEVLFDKEKGHSYEVDVWSFGVIIYTLLFGKPPFQEATVDEIYERIKKNDLRYPRAFAELYEKGSFKEKNTVDLFRRIFTNNPNERICIKEIEKHSFFTTSYDGNLSNESNGSNKENMLRSDVKNKIPCSTKEETNKIYEKQKDTKNSIYFDIFTNLSKRNYIERDIYEDHIIMSFPLTEYSCVGYVMLSNAVGLKYLNGDNLTLVKNKLLVNSKEYFQNKIPLKYHKHISILKHFVINFTSLNWKGLNLPDYPPKNMTERNLLQHTCREVSFVKISKMGMYSYGYVFVFSNGLIEFDFSCGTKVVIGERGRVIRSLTEDGTIPFREEDREKIISIMLTRIKSS</sequence>
<feature type="domain" description="Protein kinase" evidence="8">
    <location>
        <begin position="62"/>
        <end position="345"/>
    </location>
</feature>
<keyword evidence="7" id="KW-0732">Signal</keyword>
<dbReference type="OrthoDB" id="408964at2759"/>
<dbReference type="PROSITE" id="PS00108">
    <property type="entry name" value="PROTEIN_KINASE_ST"/>
    <property type="match status" value="1"/>
</dbReference>
<dbReference type="PANTHER" id="PTHR24345:SF0">
    <property type="entry name" value="CELL CYCLE SERINE_THREONINE-PROTEIN KINASE CDC5_MSD2"/>
    <property type="match status" value="1"/>
</dbReference>
<dbReference type="Proteomes" id="UP000192758">
    <property type="component" value="Unassembled WGS sequence"/>
</dbReference>
<feature type="signal peptide" evidence="7">
    <location>
        <begin position="1"/>
        <end position="18"/>
    </location>
</feature>
<dbReference type="GO" id="GO:0005524">
    <property type="term" value="F:ATP binding"/>
    <property type="evidence" value="ECO:0007669"/>
    <property type="project" value="UniProtKB-KW"/>
</dbReference>
<dbReference type="Pfam" id="PF00069">
    <property type="entry name" value="Pkinase"/>
    <property type="match status" value="1"/>
</dbReference>
<feature type="region of interest" description="Disordered" evidence="6">
    <location>
        <begin position="24"/>
        <end position="44"/>
    </location>
</feature>
<comment type="caution">
    <text evidence="9">The sequence shown here is derived from an EMBL/GenBank/DDBJ whole genome shotgun (WGS) entry which is preliminary data.</text>
</comment>
<evidence type="ECO:0000256" key="1">
    <source>
        <dbReference type="ARBA" id="ARBA00022527"/>
    </source>
</evidence>
<dbReference type="InterPro" id="IPR011009">
    <property type="entry name" value="Kinase-like_dom_sf"/>
</dbReference>
<evidence type="ECO:0000259" key="8">
    <source>
        <dbReference type="PROSITE" id="PS50011"/>
    </source>
</evidence>
<dbReference type="Gene3D" id="1.10.510.10">
    <property type="entry name" value="Transferase(Phosphotransferase) domain 1"/>
    <property type="match status" value="1"/>
</dbReference>
<keyword evidence="5" id="KW-0067">ATP-binding</keyword>
<keyword evidence="1" id="KW-0723">Serine/threonine-protein kinase</keyword>
<dbReference type="AlphaFoldDB" id="A0A1W0E6F5"/>
<keyword evidence="10" id="KW-1185">Reference proteome</keyword>
<dbReference type="EMBL" id="MNPJ01000017">
    <property type="protein sequence ID" value="OQS54759.1"/>
    <property type="molecule type" value="Genomic_DNA"/>
</dbReference>
<name>A0A1W0E6F5_9MICR</name>
<dbReference type="InterPro" id="IPR000719">
    <property type="entry name" value="Prot_kinase_dom"/>
</dbReference>
<accession>A0A1W0E6F5</accession>
<evidence type="ECO:0000256" key="5">
    <source>
        <dbReference type="ARBA" id="ARBA00022840"/>
    </source>
</evidence>
<dbReference type="STRING" id="646526.A0A1W0E6F5"/>
<dbReference type="SMART" id="SM00220">
    <property type="entry name" value="S_TKc"/>
    <property type="match status" value="1"/>
</dbReference>
<evidence type="ECO:0000313" key="9">
    <source>
        <dbReference type="EMBL" id="OQS54759.1"/>
    </source>
</evidence>
<dbReference type="PROSITE" id="PS50011">
    <property type="entry name" value="PROTEIN_KINASE_DOM"/>
    <property type="match status" value="1"/>
</dbReference>
<evidence type="ECO:0000256" key="6">
    <source>
        <dbReference type="SAM" id="MobiDB-lite"/>
    </source>
</evidence>
<evidence type="ECO:0000256" key="7">
    <source>
        <dbReference type="SAM" id="SignalP"/>
    </source>
</evidence>
<organism evidence="9 10">
    <name type="scientific">Ecytonucleospora hepatopenaei</name>
    <dbReference type="NCBI Taxonomy" id="646526"/>
    <lineage>
        <taxon>Eukaryota</taxon>
        <taxon>Fungi</taxon>
        <taxon>Fungi incertae sedis</taxon>
        <taxon>Microsporidia</taxon>
        <taxon>Enterocytozoonidae</taxon>
        <taxon>Ecytonucleospora</taxon>
    </lineage>
</organism>
<keyword evidence="3" id="KW-0547">Nucleotide-binding</keyword>
<dbReference type="InterPro" id="IPR008271">
    <property type="entry name" value="Ser/Thr_kinase_AS"/>
</dbReference>
<proteinExistence type="predicted"/>
<evidence type="ECO:0000256" key="3">
    <source>
        <dbReference type="ARBA" id="ARBA00022741"/>
    </source>
</evidence>
<dbReference type="SUPFAM" id="SSF56112">
    <property type="entry name" value="Protein kinase-like (PK-like)"/>
    <property type="match status" value="1"/>
</dbReference>
<evidence type="ECO:0000256" key="4">
    <source>
        <dbReference type="ARBA" id="ARBA00022777"/>
    </source>
</evidence>
<reference evidence="9 10" key="1">
    <citation type="journal article" date="2017" name="Environ. Microbiol.">
        <title>Decay of the glycolytic pathway and adaptation to intranuclear parasitism within Enterocytozoonidae microsporidia.</title>
        <authorList>
            <person name="Wiredu Boakye D."/>
            <person name="Jaroenlak P."/>
            <person name="Prachumwat A."/>
            <person name="Williams T.A."/>
            <person name="Bateman K.S."/>
            <person name="Itsathitphaisarn O."/>
            <person name="Sritunyalucksana K."/>
            <person name="Paszkiewicz K.H."/>
            <person name="Moore K.A."/>
            <person name="Stentiford G.D."/>
            <person name="Williams B.A."/>
        </authorList>
    </citation>
    <scope>NUCLEOTIDE SEQUENCE [LARGE SCALE GENOMIC DNA]</scope>
    <source>
        <strain evidence="9 10">TH1</strain>
    </source>
</reference>
<evidence type="ECO:0000313" key="10">
    <source>
        <dbReference type="Proteomes" id="UP000192758"/>
    </source>
</evidence>
<feature type="chain" id="PRO_5012325487" evidence="7">
    <location>
        <begin position="19"/>
        <end position="591"/>
    </location>
</feature>
<gene>
    <name evidence="9" type="primary">CDC5</name>
    <name evidence="9" type="ORF">EHP00_1408</name>
</gene>
<keyword evidence="4" id="KW-0418">Kinase</keyword>